<organism evidence="2 3">
    <name type="scientific">Aspergillus tamarii</name>
    <dbReference type="NCBI Taxonomy" id="41984"/>
    <lineage>
        <taxon>Eukaryota</taxon>
        <taxon>Fungi</taxon>
        <taxon>Dikarya</taxon>
        <taxon>Ascomycota</taxon>
        <taxon>Pezizomycotina</taxon>
        <taxon>Eurotiomycetes</taxon>
        <taxon>Eurotiomycetidae</taxon>
        <taxon>Eurotiales</taxon>
        <taxon>Aspergillaceae</taxon>
        <taxon>Aspergillus</taxon>
        <taxon>Aspergillus subgen. Circumdati</taxon>
    </lineage>
</organism>
<feature type="region of interest" description="Disordered" evidence="1">
    <location>
        <begin position="327"/>
        <end position="393"/>
    </location>
</feature>
<gene>
    <name evidence="2" type="ORF">BDV40DRAFT_283433</name>
</gene>
<reference evidence="2 3" key="1">
    <citation type="submission" date="2019-04" db="EMBL/GenBank/DDBJ databases">
        <title>Friends and foes A comparative genomics study of 23 Aspergillus species from section Flavi.</title>
        <authorList>
            <consortium name="DOE Joint Genome Institute"/>
            <person name="Kjaerbolling I."/>
            <person name="Vesth T."/>
            <person name="Frisvad J.C."/>
            <person name="Nybo J.L."/>
            <person name="Theobald S."/>
            <person name="Kildgaard S."/>
            <person name="Isbrandt T."/>
            <person name="Kuo A."/>
            <person name="Sato A."/>
            <person name="Lyhne E.K."/>
            <person name="Kogle M.E."/>
            <person name="Wiebenga A."/>
            <person name="Kun R.S."/>
            <person name="Lubbers R.J."/>
            <person name="Makela M.R."/>
            <person name="Barry K."/>
            <person name="Chovatia M."/>
            <person name="Clum A."/>
            <person name="Daum C."/>
            <person name="Haridas S."/>
            <person name="He G."/>
            <person name="LaButti K."/>
            <person name="Lipzen A."/>
            <person name="Mondo S."/>
            <person name="Riley R."/>
            <person name="Salamov A."/>
            <person name="Simmons B.A."/>
            <person name="Magnuson J.K."/>
            <person name="Henrissat B."/>
            <person name="Mortensen U.H."/>
            <person name="Larsen T.O."/>
            <person name="Devries R.P."/>
            <person name="Grigoriev I.V."/>
            <person name="Machida M."/>
            <person name="Baker S.E."/>
            <person name="Andersen M.R."/>
        </authorList>
    </citation>
    <scope>NUCLEOTIDE SEQUENCE [LARGE SCALE GENOMIC DNA]</scope>
    <source>
        <strain evidence="2 3">CBS 117626</strain>
    </source>
</reference>
<feature type="compositionally biased region" description="Polar residues" evidence="1">
    <location>
        <begin position="383"/>
        <end position="393"/>
    </location>
</feature>
<feature type="region of interest" description="Disordered" evidence="1">
    <location>
        <begin position="150"/>
        <end position="187"/>
    </location>
</feature>
<accession>A0A5N6UAG1</accession>
<evidence type="ECO:0000313" key="3">
    <source>
        <dbReference type="Proteomes" id="UP000326950"/>
    </source>
</evidence>
<protein>
    <submittedName>
        <fullName evidence="2">Uncharacterized protein</fullName>
    </submittedName>
</protein>
<feature type="compositionally biased region" description="Basic and acidic residues" evidence="1">
    <location>
        <begin position="217"/>
        <end position="250"/>
    </location>
</feature>
<feature type="compositionally biased region" description="Basic residues" evidence="1">
    <location>
        <begin position="357"/>
        <end position="368"/>
    </location>
</feature>
<keyword evidence="3" id="KW-1185">Reference proteome</keyword>
<sequence>MFLYVCASKQDWIRPRTRLAMYGSTPLLQLLKLHRDRILSSEGCSEINAQISSPTARSHSAYTSRSPSADLLVSFNASSQSRDESHTETMECDEATLQNTRNEIRNYQFQGECLGDEAAIARSVKNNRSSVTTRLSPASNAESGILKEVHPSAVSSPNRPLCSTRLSKMPPTCTRSLLPRPNANTDPERLPSVSVVIIVRESDRLIAGTTTNHQIRSRNDGRQNGSKSDDADDRTGVQDFPNKRYCSEAKRPRRRRKPGALPRKAIESNPALTKRAAEKCANTFQNLSNSDKTTANEAQEIFGRGILRIQPHGRRCTYSFTFLPESVYSERPSPPPRLSPEHSTCFDSRSQSQSSRRATRRRHSKRKSYSSAENQRLLEKSTRSTLARNCETV</sequence>
<dbReference type="OrthoDB" id="4501389at2759"/>
<evidence type="ECO:0000256" key="1">
    <source>
        <dbReference type="SAM" id="MobiDB-lite"/>
    </source>
</evidence>
<proteinExistence type="predicted"/>
<name>A0A5N6UAG1_ASPTM</name>
<dbReference type="Proteomes" id="UP000326950">
    <property type="component" value="Unassembled WGS sequence"/>
</dbReference>
<feature type="region of interest" description="Disordered" evidence="1">
    <location>
        <begin position="209"/>
        <end position="273"/>
    </location>
</feature>
<evidence type="ECO:0000313" key="2">
    <source>
        <dbReference type="EMBL" id="KAE8155577.1"/>
    </source>
</evidence>
<dbReference type="AlphaFoldDB" id="A0A5N6UAG1"/>
<dbReference type="EMBL" id="ML738831">
    <property type="protein sequence ID" value="KAE8155577.1"/>
    <property type="molecule type" value="Genomic_DNA"/>
</dbReference>